<evidence type="ECO:0000256" key="3">
    <source>
        <dbReference type="ARBA" id="ARBA00022801"/>
    </source>
</evidence>
<evidence type="ECO:0000256" key="7">
    <source>
        <dbReference type="SAM" id="Phobius"/>
    </source>
</evidence>
<keyword evidence="5 6" id="KW-0482">Metalloprotease</keyword>
<accession>A0A6G7YAL2</accession>
<evidence type="ECO:0000256" key="2">
    <source>
        <dbReference type="ARBA" id="ARBA00022723"/>
    </source>
</evidence>
<dbReference type="KEGG" id="prv:G7070_01850"/>
<gene>
    <name evidence="9" type="ORF">G7070_01850</name>
</gene>
<keyword evidence="4 6" id="KW-0862">Zinc</keyword>
<name>A0A6G7YAL2_9ACTN</name>
<proteinExistence type="inferred from homology"/>
<protein>
    <submittedName>
        <fullName evidence="9">M56 family metallopeptidase</fullName>
    </submittedName>
</protein>
<sequence>MPRLAVLVIAGGLGLWLVALLAIGPVLAWAAAGPALLPEGAADVCRRCLSAANPFPGQAASGPVPAVLLLAPTAALTLVVGAGLLRSLLRADAQARSAAGVLLPGAQHRWVQGHDVTVVEAERPFALTLPARRGGIVLSTAALHALADDELAAVLAHEDAHLRQRHHLVSALVDGLAAPLLWVPVVRAAVDALPHYLEIAADDRARRSVGTPALVGALLKLGERGHPATALPSGRVVLQAAGPERIRHLVRPVGGWAGALPAGALAGYLVGMAALSAAVHLPYAAAALSGCGL</sequence>
<feature type="transmembrane region" description="Helical" evidence="7">
    <location>
        <begin position="64"/>
        <end position="85"/>
    </location>
</feature>
<evidence type="ECO:0000256" key="6">
    <source>
        <dbReference type="RuleBase" id="RU003983"/>
    </source>
</evidence>
<dbReference type="AlphaFoldDB" id="A0A6G7YAL2"/>
<evidence type="ECO:0000259" key="8">
    <source>
        <dbReference type="Pfam" id="PF01435"/>
    </source>
</evidence>
<dbReference type="GO" id="GO:0006508">
    <property type="term" value="P:proteolysis"/>
    <property type="evidence" value="ECO:0007669"/>
    <property type="project" value="UniProtKB-KW"/>
</dbReference>
<evidence type="ECO:0000256" key="4">
    <source>
        <dbReference type="ARBA" id="ARBA00022833"/>
    </source>
</evidence>
<keyword evidence="3 6" id="KW-0378">Hydrolase</keyword>
<dbReference type="GO" id="GO:0046872">
    <property type="term" value="F:metal ion binding"/>
    <property type="evidence" value="ECO:0007669"/>
    <property type="project" value="UniProtKB-KW"/>
</dbReference>
<keyword evidence="7" id="KW-0812">Transmembrane</keyword>
<feature type="domain" description="Peptidase M48" evidence="8">
    <location>
        <begin position="124"/>
        <end position="182"/>
    </location>
</feature>
<dbReference type="CDD" id="cd07326">
    <property type="entry name" value="M56_BlaR1_MecR1_like"/>
    <property type="match status" value="1"/>
</dbReference>
<keyword evidence="1 6" id="KW-0645">Protease</keyword>
<keyword evidence="2" id="KW-0479">Metal-binding</keyword>
<evidence type="ECO:0000313" key="10">
    <source>
        <dbReference type="Proteomes" id="UP000501058"/>
    </source>
</evidence>
<dbReference type="Pfam" id="PF01435">
    <property type="entry name" value="Peptidase_M48"/>
    <property type="match status" value="1"/>
</dbReference>
<evidence type="ECO:0000313" key="9">
    <source>
        <dbReference type="EMBL" id="QIK73759.1"/>
    </source>
</evidence>
<organism evidence="9 10">
    <name type="scientific">Propioniciclava coleopterorum</name>
    <dbReference type="NCBI Taxonomy" id="2714937"/>
    <lineage>
        <taxon>Bacteria</taxon>
        <taxon>Bacillati</taxon>
        <taxon>Actinomycetota</taxon>
        <taxon>Actinomycetes</taxon>
        <taxon>Propionibacteriales</taxon>
        <taxon>Propionibacteriaceae</taxon>
        <taxon>Propioniciclava</taxon>
    </lineage>
</organism>
<evidence type="ECO:0000256" key="1">
    <source>
        <dbReference type="ARBA" id="ARBA00022670"/>
    </source>
</evidence>
<reference evidence="9 10" key="1">
    <citation type="submission" date="2020-03" db="EMBL/GenBank/DDBJ databases">
        <title>Propioniciclava sp. nov., isolated from Hydrophilus acuminatus.</title>
        <authorList>
            <person name="Hyun D.-W."/>
            <person name="Bae J.-W."/>
        </authorList>
    </citation>
    <scope>NUCLEOTIDE SEQUENCE [LARGE SCALE GENOMIC DNA]</scope>
    <source>
        <strain evidence="9 10">HDW11</strain>
    </source>
</reference>
<dbReference type="PANTHER" id="PTHR34978">
    <property type="entry name" value="POSSIBLE SENSOR-TRANSDUCER PROTEIN BLAR"/>
    <property type="match status" value="1"/>
</dbReference>
<keyword evidence="10" id="KW-1185">Reference proteome</keyword>
<comment type="similarity">
    <text evidence="6">Belongs to the peptidase M48 family.</text>
</comment>
<dbReference type="EMBL" id="CP049865">
    <property type="protein sequence ID" value="QIK73759.1"/>
    <property type="molecule type" value="Genomic_DNA"/>
</dbReference>
<keyword evidence="7" id="KW-1133">Transmembrane helix</keyword>
<dbReference type="Gene3D" id="3.30.2010.10">
    <property type="entry name" value="Metalloproteases ('zincins'), catalytic domain"/>
    <property type="match status" value="1"/>
</dbReference>
<dbReference type="GO" id="GO:0004222">
    <property type="term" value="F:metalloendopeptidase activity"/>
    <property type="evidence" value="ECO:0007669"/>
    <property type="project" value="InterPro"/>
</dbReference>
<keyword evidence="7" id="KW-0472">Membrane</keyword>
<dbReference type="InterPro" id="IPR001915">
    <property type="entry name" value="Peptidase_M48"/>
</dbReference>
<comment type="cofactor">
    <cofactor evidence="6">
        <name>Zn(2+)</name>
        <dbReference type="ChEBI" id="CHEBI:29105"/>
    </cofactor>
    <text evidence="6">Binds 1 zinc ion per subunit.</text>
</comment>
<dbReference type="InterPro" id="IPR052173">
    <property type="entry name" value="Beta-lactam_resp_regulator"/>
</dbReference>
<dbReference type="Proteomes" id="UP000501058">
    <property type="component" value="Chromosome"/>
</dbReference>
<evidence type="ECO:0000256" key="5">
    <source>
        <dbReference type="ARBA" id="ARBA00023049"/>
    </source>
</evidence>
<dbReference type="PANTHER" id="PTHR34978:SF3">
    <property type="entry name" value="SLR0241 PROTEIN"/>
    <property type="match status" value="1"/>
</dbReference>